<dbReference type="PROSITE" id="PS50231">
    <property type="entry name" value="RICIN_B_LECTIN"/>
    <property type="match status" value="1"/>
</dbReference>
<dbReference type="PANTHER" id="PTHR43289">
    <property type="entry name" value="MITOGEN-ACTIVATED PROTEIN KINASE KINASE KINASE 20-RELATED"/>
    <property type="match status" value="1"/>
</dbReference>
<dbReference type="Gene3D" id="2.80.10.50">
    <property type="match status" value="1"/>
</dbReference>
<dbReference type="Gene3D" id="3.30.200.20">
    <property type="entry name" value="Phosphorylase Kinase, domain 1"/>
    <property type="match status" value="1"/>
</dbReference>
<dbReference type="Gene3D" id="1.10.510.10">
    <property type="entry name" value="Transferase(Phosphotransferase) domain 1"/>
    <property type="match status" value="1"/>
</dbReference>
<evidence type="ECO:0000256" key="8">
    <source>
        <dbReference type="SAM" id="MobiDB-lite"/>
    </source>
</evidence>
<evidence type="ECO:0000256" key="7">
    <source>
        <dbReference type="PROSITE-ProRule" id="PRU10141"/>
    </source>
</evidence>
<dbReference type="CDD" id="cd14014">
    <property type="entry name" value="STKc_PknB_like"/>
    <property type="match status" value="1"/>
</dbReference>
<dbReference type="SUPFAM" id="SSF56112">
    <property type="entry name" value="Protein kinase-like (PK-like)"/>
    <property type="match status" value="1"/>
</dbReference>
<feature type="binding site" evidence="7">
    <location>
        <position position="42"/>
    </location>
    <ligand>
        <name>ATP</name>
        <dbReference type="ChEBI" id="CHEBI:30616"/>
    </ligand>
</feature>
<evidence type="ECO:0000259" key="9">
    <source>
        <dbReference type="PROSITE" id="PS50011"/>
    </source>
</evidence>
<dbReference type="EMBL" id="BOMI01000192">
    <property type="protein sequence ID" value="GID80465.1"/>
    <property type="molecule type" value="Genomic_DNA"/>
</dbReference>
<accession>A0ABQ3YKD4</accession>
<dbReference type="SMART" id="SM00458">
    <property type="entry name" value="RICIN"/>
    <property type="match status" value="1"/>
</dbReference>
<evidence type="ECO:0000256" key="1">
    <source>
        <dbReference type="ARBA" id="ARBA00012513"/>
    </source>
</evidence>
<organism evidence="10 11">
    <name type="scientific">Paractinoplanes deccanensis</name>
    <dbReference type="NCBI Taxonomy" id="113561"/>
    <lineage>
        <taxon>Bacteria</taxon>
        <taxon>Bacillati</taxon>
        <taxon>Actinomycetota</taxon>
        <taxon>Actinomycetes</taxon>
        <taxon>Micromonosporales</taxon>
        <taxon>Micromonosporaceae</taxon>
        <taxon>Paractinoplanes</taxon>
    </lineage>
</organism>
<feature type="compositionally biased region" description="Low complexity" evidence="8">
    <location>
        <begin position="299"/>
        <end position="322"/>
    </location>
</feature>
<protein>
    <recommendedName>
        <fullName evidence="1">non-specific serine/threonine protein kinase</fullName>
        <ecNumber evidence="1">2.7.11.1</ecNumber>
    </recommendedName>
</protein>
<evidence type="ECO:0000256" key="6">
    <source>
        <dbReference type="ARBA" id="ARBA00022840"/>
    </source>
</evidence>
<keyword evidence="5" id="KW-0418">Kinase</keyword>
<feature type="domain" description="Protein kinase" evidence="9">
    <location>
        <begin position="13"/>
        <end position="271"/>
    </location>
</feature>
<dbReference type="InterPro" id="IPR000772">
    <property type="entry name" value="Ricin_B_lectin"/>
</dbReference>
<keyword evidence="6 7" id="KW-0067">ATP-binding</keyword>
<dbReference type="InterPro" id="IPR035992">
    <property type="entry name" value="Ricin_B-like_lectins"/>
</dbReference>
<evidence type="ECO:0000256" key="3">
    <source>
        <dbReference type="ARBA" id="ARBA00022679"/>
    </source>
</evidence>
<dbReference type="EC" id="2.7.11.1" evidence="1"/>
<dbReference type="Pfam" id="PF00069">
    <property type="entry name" value="Pkinase"/>
    <property type="match status" value="1"/>
</dbReference>
<proteinExistence type="predicted"/>
<evidence type="ECO:0000313" key="11">
    <source>
        <dbReference type="Proteomes" id="UP000609879"/>
    </source>
</evidence>
<evidence type="ECO:0000256" key="4">
    <source>
        <dbReference type="ARBA" id="ARBA00022741"/>
    </source>
</evidence>
<dbReference type="PROSITE" id="PS00108">
    <property type="entry name" value="PROTEIN_KINASE_ST"/>
    <property type="match status" value="1"/>
</dbReference>
<dbReference type="Proteomes" id="UP000609879">
    <property type="component" value="Unassembled WGS sequence"/>
</dbReference>
<dbReference type="InterPro" id="IPR000719">
    <property type="entry name" value="Prot_kinase_dom"/>
</dbReference>
<dbReference type="InterPro" id="IPR017441">
    <property type="entry name" value="Protein_kinase_ATP_BS"/>
</dbReference>
<feature type="region of interest" description="Disordered" evidence="8">
    <location>
        <begin position="375"/>
        <end position="445"/>
    </location>
</feature>
<dbReference type="PROSITE" id="PS00107">
    <property type="entry name" value="PROTEIN_KINASE_ATP"/>
    <property type="match status" value="1"/>
</dbReference>
<dbReference type="InterPro" id="IPR011009">
    <property type="entry name" value="Kinase-like_dom_sf"/>
</dbReference>
<dbReference type="SMART" id="SM00220">
    <property type="entry name" value="S_TKc"/>
    <property type="match status" value="1"/>
</dbReference>
<feature type="compositionally biased region" description="Low complexity" evidence="8">
    <location>
        <begin position="375"/>
        <end position="432"/>
    </location>
</feature>
<keyword evidence="4 7" id="KW-0547">Nucleotide-binding</keyword>
<gene>
    <name evidence="10" type="ORF">Ade02nite_91060</name>
</gene>
<dbReference type="PANTHER" id="PTHR43289:SF6">
    <property type="entry name" value="SERINE_THREONINE-PROTEIN KINASE NEKL-3"/>
    <property type="match status" value="1"/>
</dbReference>
<dbReference type="Pfam" id="PF00652">
    <property type="entry name" value="Ricin_B_lectin"/>
    <property type="match status" value="1"/>
</dbReference>
<keyword evidence="2" id="KW-0723">Serine/threonine-protein kinase</keyword>
<comment type="caution">
    <text evidence="10">The sequence shown here is derived from an EMBL/GenBank/DDBJ whole genome shotgun (WGS) entry which is preliminary data.</text>
</comment>
<keyword evidence="11" id="KW-1185">Reference proteome</keyword>
<feature type="region of interest" description="Disordered" evidence="8">
    <location>
        <begin position="299"/>
        <end position="327"/>
    </location>
</feature>
<evidence type="ECO:0000256" key="5">
    <source>
        <dbReference type="ARBA" id="ARBA00022777"/>
    </source>
</evidence>
<dbReference type="SUPFAM" id="SSF50370">
    <property type="entry name" value="Ricin B-like lectins"/>
    <property type="match status" value="1"/>
</dbReference>
<dbReference type="PROSITE" id="PS50011">
    <property type="entry name" value="PROTEIN_KINASE_DOM"/>
    <property type="match status" value="1"/>
</dbReference>
<evidence type="ECO:0000256" key="2">
    <source>
        <dbReference type="ARBA" id="ARBA00022527"/>
    </source>
</evidence>
<reference evidence="10 11" key="1">
    <citation type="submission" date="2021-01" db="EMBL/GenBank/DDBJ databases">
        <title>Whole genome shotgun sequence of Actinoplanes deccanensis NBRC 13994.</title>
        <authorList>
            <person name="Komaki H."/>
            <person name="Tamura T."/>
        </authorList>
    </citation>
    <scope>NUCLEOTIDE SEQUENCE [LARGE SCALE GENOMIC DNA]</scope>
    <source>
        <strain evidence="10 11">NBRC 13994</strain>
    </source>
</reference>
<sequence>MSDISIAPLAGRYRLVHPLGEGGMGRVWQARDELLGRDVAVKELAPGGLTAAELGDLRVRAIREARAIARIDQANVVRIFDVVHDETGTPWLVMELVRSRSLHQALADDGPLPAAEAARIGLDVLAALRAAHHAGILHRDVKPANVLLAWNGRVVLTDFGLAAVAGDSAMTRTGVVLGSPSYLAPERALDEEAGAAGDLWSLGATLYAAVEGRPPYEKSSPMATLAALMVEPPPPPRNAGALLPVLERLLQRDPRRRADADEAERLLRAVLASTPATGSASTGPTMAASLLTAAEPAVSEPAAPAPATSGPAAVTAPLTPAPDSGVPRRRTRLWWAVAAAVAVVAAVIGVRPLLAAEPAGGTAAPVEWRSPAADASSLPAAAPPSAAVPKRSVAASVSPSPRRPAPTRTAKPAATTTPPAPAATGAPTTQAAAPPPAGSQIRNHATGTCLDAPDLDGVLQMWQCQSGDTQRFLFASDGTLRVRGKCAETAGTGNGAQLRLATCSGAAAQQFVLNPANDLVSKKVDKCLDVPDSNAGNAVPVQIWDCAGTPNQKWN</sequence>
<name>A0ABQ3YKD4_9ACTN</name>
<evidence type="ECO:0000313" key="10">
    <source>
        <dbReference type="EMBL" id="GID80465.1"/>
    </source>
</evidence>
<dbReference type="RefSeq" id="WP_239169543.1">
    <property type="nucleotide sequence ID" value="NZ_BAAABO010000039.1"/>
</dbReference>
<dbReference type="InterPro" id="IPR008271">
    <property type="entry name" value="Ser/Thr_kinase_AS"/>
</dbReference>
<keyword evidence="3" id="KW-0808">Transferase</keyword>